<name>A0ABW5RCV0_9BACL</name>
<evidence type="ECO:0000256" key="1">
    <source>
        <dbReference type="ARBA" id="ARBA00000968"/>
    </source>
</evidence>
<evidence type="ECO:0000256" key="9">
    <source>
        <dbReference type="NCBIfam" id="TIGR00187"/>
    </source>
</evidence>
<dbReference type="InterPro" id="IPR017938">
    <property type="entry name" value="Riboflavin_synthase-like_b-brl"/>
</dbReference>
<comment type="pathway">
    <text evidence="3">Cofactor biosynthesis; riboflavin biosynthesis; riboflavin from 2-hydroxy-3-oxobutyl phosphate and 5-amino-6-(D-ribitylamino)uracil: step 2/2.</text>
</comment>
<reference evidence="14" key="1">
    <citation type="journal article" date="2019" name="Int. J. Syst. Evol. Microbiol.">
        <title>The Global Catalogue of Microorganisms (GCM) 10K type strain sequencing project: providing services to taxonomists for standard genome sequencing and annotation.</title>
        <authorList>
            <consortium name="The Broad Institute Genomics Platform"/>
            <consortium name="The Broad Institute Genome Sequencing Center for Infectious Disease"/>
            <person name="Wu L."/>
            <person name="Ma J."/>
        </authorList>
    </citation>
    <scope>NUCLEOTIDE SEQUENCE [LARGE SCALE GENOMIC DNA]</scope>
    <source>
        <strain evidence="14">KCTC 33676</strain>
    </source>
</reference>
<dbReference type="EMBL" id="JBHUMM010000043">
    <property type="protein sequence ID" value="MFD2672843.1"/>
    <property type="molecule type" value="Genomic_DNA"/>
</dbReference>
<comment type="caution">
    <text evidence="13">The sequence shown here is derived from an EMBL/GenBank/DDBJ whole genome shotgun (WGS) entry which is preliminary data.</text>
</comment>
<dbReference type="SUPFAM" id="SSF63380">
    <property type="entry name" value="Riboflavin synthase domain-like"/>
    <property type="match status" value="2"/>
</dbReference>
<dbReference type="InterPro" id="IPR026017">
    <property type="entry name" value="Lumazine-bd_dom"/>
</dbReference>
<evidence type="ECO:0000256" key="2">
    <source>
        <dbReference type="ARBA" id="ARBA00002803"/>
    </source>
</evidence>
<dbReference type="Gene3D" id="2.40.30.20">
    <property type="match status" value="2"/>
</dbReference>
<dbReference type="NCBIfam" id="NF006767">
    <property type="entry name" value="PRK09289.1"/>
    <property type="match status" value="1"/>
</dbReference>
<evidence type="ECO:0000256" key="7">
    <source>
        <dbReference type="ARBA" id="ARBA00022679"/>
    </source>
</evidence>
<dbReference type="CDD" id="cd00402">
    <property type="entry name" value="Riboflavin_synthase_like"/>
    <property type="match status" value="1"/>
</dbReference>
<evidence type="ECO:0000256" key="10">
    <source>
        <dbReference type="PROSITE-ProRule" id="PRU00524"/>
    </source>
</evidence>
<comment type="catalytic activity">
    <reaction evidence="1">
        <text>2 6,7-dimethyl-8-(1-D-ribityl)lumazine + H(+) = 5-amino-6-(D-ribitylamino)uracil + riboflavin</text>
        <dbReference type="Rhea" id="RHEA:20772"/>
        <dbReference type="ChEBI" id="CHEBI:15378"/>
        <dbReference type="ChEBI" id="CHEBI:15934"/>
        <dbReference type="ChEBI" id="CHEBI:57986"/>
        <dbReference type="ChEBI" id="CHEBI:58201"/>
        <dbReference type="EC" id="2.5.1.9"/>
    </reaction>
</comment>
<feature type="compositionally biased region" description="Low complexity" evidence="11">
    <location>
        <begin position="202"/>
        <end position="215"/>
    </location>
</feature>
<dbReference type="GO" id="GO:0004746">
    <property type="term" value="F:riboflavin synthase activity"/>
    <property type="evidence" value="ECO:0007669"/>
    <property type="project" value="UniProtKB-EC"/>
</dbReference>
<keyword evidence="7 13" id="KW-0808">Transferase</keyword>
<dbReference type="RefSeq" id="WP_379930403.1">
    <property type="nucleotide sequence ID" value="NZ_JBHUMM010000043.1"/>
</dbReference>
<keyword evidence="14" id="KW-1185">Reference proteome</keyword>
<dbReference type="NCBIfam" id="NF009566">
    <property type="entry name" value="PRK13020.1"/>
    <property type="match status" value="1"/>
</dbReference>
<gene>
    <name evidence="13" type="primary">ribE</name>
    <name evidence="13" type="ORF">ACFSUC_14840</name>
</gene>
<sequence length="225" mass="24154">MFTGIIEEVGLIQSIHRKGQTLVLDVKGKQVLQDVQLGDSISVNGVCLTVTTFTDQSFQADVMPETFKKTSLRNLQAGSPVNLERAMAAGGRYGGHIVQGHVDGVGIIEHISPMENAVVYDIVLPEAGLMELILPSGSIAVDGISLTVVDANQTSRSLRISIIPHTLQMTSLAKKKIGDPVNIECDIIGKYVRHLLHRGSDTSVSPPASKASSVTEDMLKKHGFM</sequence>
<dbReference type="PIRSF" id="PIRSF000498">
    <property type="entry name" value="Riboflavin_syn_A"/>
    <property type="match status" value="1"/>
</dbReference>
<accession>A0ABW5RCV0</accession>
<dbReference type="PANTHER" id="PTHR21098">
    <property type="entry name" value="RIBOFLAVIN SYNTHASE ALPHA CHAIN"/>
    <property type="match status" value="1"/>
</dbReference>
<evidence type="ECO:0000313" key="13">
    <source>
        <dbReference type="EMBL" id="MFD2672843.1"/>
    </source>
</evidence>
<proteinExistence type="predicted"/>
<comment type="function">
    <text evidence="2">Catalyzes the dismutation of two molecules of 6,7-dimethyl-8-ribityllumazine, resulting in the formation of riboflavin and 5-amino-6-(D-ribitylamino)uracil.</text>
</comment>
<evidence type="ECO:0000256" key="3">
    <source>
        <dbReference type="ARBA" id="ARBA00004887"/>
    </source>
</evidence>
<dbReference type="InterPro" id="IPR001783">
    <property type="entry name" value="Lumazine-bd"/>
</dbReference>
<evidence type="ECO:0000256" key="6">
    <source>
        <dbReference type="ARBA" id="ARBA00022619"/>
    </source>
</evidence>
<dbReference type="Proteomes" id="UP001597497">
    <property type="component" value="Unassembled WGS sequence"/>
</dbReference>
<evidence type="ECO:0000256" key="5">
    <source>
        <dbReference type="ARBA" id="ARBA00013950"/>
    </source>
</evidence>
<feature type="domain" description="Lumazine-binding" evidence="12">
    <location>
        <begin position="1"/>
        <end position="96"/>
    </location>
</feature>
<evidence type="ECO:0000313" key="14">
    <source>
        <dbReference type="Proteomes" id="UP001597497"/>
    </source>
</evidence>
<dbReference type="NCBIfam" id="TIGR00187">
    <property type="entry name" value="ribE"/>
    <property type="match status" value="1"/>
</dbReference>
<evidence type="ECO:0000256" key="11">
    <source>
        <dbReference type="SAM" id="MobiDB-lite"/>
    </source>
</evidence>
<feature type="repeat" description="Lumazine-binding" evidence="10">
    <location>
        <begin position="1"/>
        <end position="96"/>
    </location>
</feature>
<evidence type="ECO:0000256" key="8">
    <source>
        <dbReference type="ARBA" id="ARBA00022737"/>
    </source>
</evidence>
<feature type="region of interest" description="Disordered" evidence="11">
    <location>
        <begin position="200"/>
        <end position="225"/>
    </location>
</feature>
<keyword evidence="8" id="KW-0677">Repeat</keyword>
<dbReference type="EC" id="2.5.1.9" evidence="4 9"/>
<organism evidence="13 14">
    <name type="scientific">Marinicrinis sediminis</name>
    <dbReference type="NCBI Taxonomy" id="1652465"/>
    <lineage>
        <taxon>Bacteria</taxon>
        <taxon>Bacillati</taxon>
        <taxon>Bacillota</taxon>
        <taxon>Bacilli</taxon>
        <taxon>Bacillales</taxon>
        <taxon>Paenibacillaceae</taxon>
    </lineage>
</organism>
<dbReference type="InterPro" id="IPR023366">
    <property type="entry name" value="ATP_synth_asu-like_sf"/>
</dbReference>
<protein>
    <recommendedName>
        <fullName evidence="5 9">Riboflavin synthase</fullName>
        <ecNumber evidence="4 9">2.5.1.9</ecNumber>
    </recommendedName>
</protein>
<feature type="repeat" description="Lumazine-binding" evidence="10">
    <location>
        <begin position="97"/>
        <end position="196"/>
    </location>
</feature>
<keyword evidence="6" id="KW-0686">Riboflavin biosynthesis</keyword>
<dbReference type="PROSITE" id="PS51177">
    <property type="entry name" value="LUMAZINE_BIND"/>
    <property type="match status" value="2"/>
</dbReference>
<evidence type="ECO:0000256" key="4">
    <source>
        <dbReference type="ARBA" id="ARBA00012827"/>
    </source>
</evidence>
<dbReference type="Pfam" id="PF00677">
    <property type="entry name" value="Lum_binding"/>
    <property type="match status" value="2"/>
</dbReference>
<dbReference type="PANTHER" id="PTHR21098:SF12">
    <property type="entry name" value="RIBOFLAVIN SYNTHASE"/>
    <property type="match status" value="1"/>
</dbReference>
<feature type="domain" description="Lumazine-binding" evidence="12">
    <location>
        <begin position="97"/>
        <end position="196"/>
    </location>
</feature>
<evidence type="ECO:0000259" key="12">
    <source>
        <dbReference type="PROSITE" id="PS51177"/>
    </source>
</evidence>